<dbReference type="Proteomes" id="UP000324748">
    <property type="component" value="Unassembled WGS sequence"/>
</dbReference>
<evidence type="ECO:0000313" key="2">
    <source>
        <dbReference type="Proteomes" id="UP000324748"/>
    </source>
</evidence>
<protein>
    <submittedName>
        <fullName evidence="1">Uncharacterized protein</fullName>
    </submittedName>
</protein>
<evidence type="ECO:0000313" key="1">
    <source>
        <dbReference type="EMBL" id="KAA1077844.1"/>
    </source>
</evidence>
<dbReference type="AlphaFoldDB" id="A0A5B0MPA3"/>
<comment type="caution">
    <text evidence="1">The sequence shown here is derived from an EMBL/GenBank/DDBJ whole genome shotgun (WGS) entry which is preliminary data.</text>
</comment>
<proteinExistence type="predicted"/>
<accession>A0A5B0MPA3</accession>
<sequence>MVRENKSSSSHVVSIINAGQCPVHNMSRNEERKCPLRGVTTINMGGIEEPM</sequence>
<gene>
    <name evidence="1" type="ORF">PGT21_021841</name>
</gene>
<dbReference type="EMBL" id="VSWC01000144">
    <property type="protein sequence ID" value="KAA1077844.1"/>
    <property type="molecule type" value="Genomic_DNA"/>
</dbReference>
<organism evidence="1 2">
    <name type="scientific">Puccinia graminis f. sp. tritici</name>
    <dbReference type="NCBI Taxonomy" id="56615"/>
    <lineage>
        <taxon>Eukaryota</taxon>
        <taxon>Fungi</taxon>
        <taxon>Dikarya</taxon>
        <taxon>Basidiomycota</taxon>
        <taxon>Pucciniomycotina</taxon>
        <taxon>Pucciniomycetes</taxon>
        <taxon>Pucciniales</taxon>
        <taxon>Pucciniaceae</taxon>
        <taxon>Puccinia</taxon>
    </lineage>
</organism>
<name>A0A5B0MPA3_PUCGR</name>
<keyword evidence="2" id="KW-1185">Reference proteome</keyword>
<reference evidence="1 2" key="1">
    <citation type="submission" date="2019-05" db="EMBL/GenBank/DDBJ databases">
        <title>Emergence of the Ug99 lineage of the wheat stem rust pathogen through somatic hybridization.</title>
        <authorList>
            <person name="Li F."/>
            <person name="Upadhyaya N.M."/>
            <person name="Sperschneider J."/>
            <person name="Matny O."/>
            <person name="Nguyen-Phuc H."/>
            <person name="Mago R."/>
            <person name="Raley C."/>
            <person name="Miller M.E."/>
            <person name="Silverstein K.A.T."/>
            <person name="Henningsen E."/>
            <person name="Hirsch C.D."/>
            <person name="Visser B."/>
            <person name="Pretorius Z.A."/>
            <person name="Steffenson B.J."/>
            <person name="Schwessinger B."/>
            <person name="Dodds P.N."/>
            <person name="Figueroa M."/>
        </authorList>
    </citation>
    <scope>NUCLEOTIDE SEQUENCE [LARGE SCALE GENOMIC DNA]</scope>
    <source>
        <strain evidence="1">21-0</strain>
    </source>
</reference>